<dbReference type="SUPFAM" id="SSF51445">
    <property type="entry name" value="(Trans)glycosidases"/>
    <property type="match status" value="1"/>
</dbReference>
<dbReference type="GeneID" id="98568313"/>
<dbReference type="InterPro" id="IPR038901">
    <property type="entry name" value="HEXDC-like"/>
</dbReference>
<evidence type="ECO:0000313" key="2">
    <source>
        <dbReference type="EMBL" id="RST95499.1"/>
    </source>
</evidence>
<dbReference type="Gene3D" id="3.20.20.80">
    <property type="entry name" value="Glycosidases"/>
    <property type="match status" value="1"/>
</dbReference>
<dbReference type="Gene3D" id="1.20.120.670">
    <property type="entry name" value="N-acetyl-b-d-glucoasminidase"/>
    <property type="match status" value="1"/>
</dbReference>
<dbReference type="Proteomes" id="UP000287239">
    <property type="component" value="Unassembled WGS sequence"/>
</dbReference>
<keyword evidence="3" id="KW-1185">Reference proteome</keyword>
<gene>
    <name evidence="2" type="ORF">CBF35_08025</name>
</gene>
<protein>
    <recommendedName>
        <fullName evidence="1">Glycoside Hydrolase 20C C-terminal domain-containing protein</fullName>
    </recommendedName>
</protein>
<dbReference type="InterPro" id="IPR017853">
    <property type="entry name" value="GH"/>
</dbReference>
<dbReference type="PANTHER" id="PTHR21040:SF8">
    <property type="entry name" value="BCDNA.GH04120"/>
    <property type="match status" value="1"/>
</dbReference>
<accession>A0A429ZPE3</accession>
<reference evidence="2 3" key="1">
    <citation type="submission" date="2017-05" db="EMBL/GenBank/DDBJ databases">
        <title>Vagococcus spp. assemblies.</title>
        <authorList>
            <person name="Gulvik C.A."/>
        </authorList>
    </citation>
    <scope>NUCLEOTIDE SEQUENCE [LARGE SCALE GENOMIC DNA]</scope>
    <source>
        <strain evidence="2 3">NCFB 2777</strain>
    </source>
</reference>
<dbReference type="PANTHER" id="PTHR21040">
    <property type="entry name" value="BCDNA.GH04120"/>
    <property type="match status" value="1"/>
</dbReference>
<dbReference type="AlphaFoldDB" id="A0A429ZPE3"/>
<name>A0A429ZPE3_9ENTE</name>
<dbReference type="RefSeq" id="WP_126779892.1">
    <property type="nucleotide sequence ID" value="NZ_NGJU01000010.1"/>
</dbReference>
<feature type="domain" description="Glycoside Hydrolase 20C C-terminal" evidence="1">
    <location>
        <begin position="173"/>
        <end position="357"/>
    </location>
</feature>
<comment type="caution">
    <text evidence="2">The sequence shown here is derived from an EMBL/GenBank/DDBJ whole genome shotgun (WGS) entry which is preliminary data.</text>
</comment>
<dbReference type="Pfam" id="PF18088">
    <property type="entry name" value="Glyco_H_20C_C"/>
    <property type="match status" value="1"/>
</dbReference>
<organism evidence="2 3">
    <name type="scientific">Vagococcus salmoninarum</name>
    <dbReference type="NCBI Taxonomy" id="2739"/>
    <lineage>
        <taxon>Bacteria</taxon>
        <taxon>Bacillati</taxon>
        <taxon>Bacillota</taxon>
        <taxon>Bacilli</taxon>
        <taxon>Lactobacillales</taxon>
        <taxon>Enterococcaceae</taxon>
        <taxon>Vagococcus</taxon>
    </lineage>
</organism>
<dbReference type="InterPro" id="IPR041063">
    <property type="entry name" value="Glyco_H_20C_C"/>
</dbReference>
<sequence length="380" mass="43212">MTSHLNNVLKITKSLDLQPMIWSDMFFRTLSQKGDYYEITEAITPEFVAEIPKIDLVYWDYYHQGEADYRLLIERHQQLKQNFLFAGGIWTFNGIAPNYGKTLTTTKAAFQACKKAGVQEVFTTIWLDDGAETPLLTALPGMQLVAEESYQQHPSLETVSHHFASHTRTALADFLLLNQFDETPGVALNNPHASAPSKFLLWQDPLLGLYDQTIAGLALNQHYQQLTNKLAKVSEALPQSEKSLFEFYYQLALVLSQKAELGLNIMNAYTNNDQALMATQLETVKSLQRTVAELRLRHRQLWFSDYKAFGWEVLDIRYGGLLTRLDTTRFKLENWLAGDRIISELEEIKLEHDGFGSGQSGHLGRNLYQQIVSPSKLSGV</sequence>
<dbReference type="EMBL" id="NGJU01000010">
    <property type="protein sequence ID" value="RST95499.1"/>
    <property type="molecule type" value="Genomic_DNA"/>
</dbReference>
<dbReference type="OrthoDB" id="383771at2"/>
<evidence type="ECO:0000259" key="1">
    <source>
        <dbReference type="Pfam" id="PF18088"/>
    </source>
</evidence>
<dbReference type="GO" id="GO:0015929">
    <property type="term" value="F:hexosaminidase activity"/>
    <property type="evidence" value="ECO:0007669"/>
    <property type="project" value="InterPro"/>
</dbReference>
<proteinExistence type="predicted"/>
<evidence type="ECO:0000313" key="3">
    <source>
        <dbReference type="Proteomes" id="UP000287239"/>
    </source>
</evidence>